<dbReference type="EMBL" id="CP125947">
    <property type="protein sequence ID" value="WHS66070.1"/>
    <property type="molecule type" value="Genomic_DNA"/>
</dbReference>
<name>A0ABY8SSM7_9BURK</name>
<keyword evidence="2" id="KW-1185">Reference proteome</keyword>
<proteinExistence type="predicted"/>
<evidence type="ECO:0000313" key="2">
    <source>
        <dbReference type="Proteomes" id="UP001240697"/>
    </source>
</evidence>
<organism evidence="1 2">
    <name type="scientific">Comamonas resistens</name>
    <dbReference type="NCBI Taxonomy" id="3046670"/>
    <lineage>
        <taxon>Bacteria</taxon>
        <taxon>Pseudomonadati</taxon>
        <taxon>Pseudomonadota</taxon>
        <taxon>Betaproteobacteria</taxon>
        <taxon>Burkholderiales</taxon>
        <taxon>Comamonadaceae</taxon>
        <taxon>Comamonas</taxon>
    </lineage>
</organism>
<reference evidence="1 2" key="1">
    <citation type="submission" date="2023-05" db="EMBL/GenBank/DDBJ databases">
        <authorList>
            <person name="Yin Y."/>
            <person name="Lu Z."/>
        </authorList>
    </citation>
    <scope>NUCLEOTIDE SEQUENCE [LARGE SCALE GENOMIC DNA]</scope>
    <source>
        <strain evidence="1 2">ZM22</strain>
    </source>
</reference>
<sequence>MLFASDHFRPRRVIKVHVQEACLHCAKALMHSRRWSAEVQVPRKVMPSLNQMIRSQSGMTSEPWPATAR</sequence>
<dbReference type="RefSeq" id="WP_283487163.1">
    <property type="nucleotide sequence ID" value="NZ_CP125947.1"/>
</dbReference>
<dbReference type="Proteomes" id="UP001240697">
    <property type="component" value="Chromosome"/>
</dbReference>
<protein>
    <submittedName>
        <fullName evidence="1">Uncharacterized protein</fullName>
    </submittedName>
</protein>
<gene>
    <name evidence="1" type="ORF">QMY55_02690</name>
</gene>
<accession>A0ABY8SSM7</accession>
<evidence type="ECO:0000313" key="1">
    <source>
        <dbReference type="EMBL" id="WHS66070.1"/>
    </source>
</evidence>